<dbReference type="AlphaFoldDB" id="A0A6M9PNS4"/>
<gene>
    <name evidence="2" type="ORF">DN92_08370</name>
</gene>
<dbReference type="EMBL" id="CP028940">
    <property type="protein sequence ID" value="QKM61038.1"/>
    <property type="molecule type" value="Genomic_DNA"/>
</dbReference>
<evidence type="ECO:0000313" key="3">
    <source>
        <dbReference type="Proteomes" id="UP000501090"/>
    </source>
</evidence>
<keyword evidence="3" id="KW-1185">Reference proteome</keyword>
<dbReference type="RefSeq" id="WP_173960802.1">
    <property type="nucleotide sequence ID" value="NZ_CBCSCC010000001.1"/>
</dbReference>
<feature type="domain" description="Bacteriophage T5 Orf172 DNA-binding" evidence="1">
    <location>
        <begin position="4"/>
        <end position="73"/>
    </location>
</feature>
<evidence type="ECO:0000313" key="2">
    <source>
        <dbReference type="EMBL" id="QKM61038.1"/>
    </source>
</evidence>
<sequence>MKPGYIYVLTHPSDQSLYKIGVTIRQPLVRMAQHNSDFTKAAGRIVKETGQDWQLKEFYPVEDPYWAEKAFWSQIPQSAIPFRGGVEVEIMSWEEVCVGLTAAKDAGIRPMSSAIPAYETAYNVSVKKRLVGRGITLLGYVKSIISGRNDFQCSNGHQWRTRPKLVMEGEGCPECGMGARTPEGMMEIANAGTICLLTHPDKPVYISIGVKRGYLNQISKDYPWGEWEIHRYRNVEELALAESLIWELLGKSLPHNREPIKIELADAEEAMRSLIYVLAEEIAFEDGRVNLLPMD</sequence>
<protein>
    <recommendedName>
        <fullName evidence="1">Bacteriophage T5 Orf172 DNA-binding domain-containing protein</fullName>
    </recommendedName>
</protein>
<dbReference type="Proteomes" id="UP000501090">
    <property type="component" value="Chromosome"/>
</dbReference>
<dbReference type="KEGG" id="pard:DN92_08370"/>
<dbReference type="Pfam" id="PF10544">
    <property type="entry name" value="T5orf172"/>
    <property type="match status" value="1"/>
</dbReference>
<dbReference type="InterPro" id="IPR018306">
    <property type="entry name" value="Phage_T5_Orf172_DNA-bd"/>
</dbReference>
<organism evidence="2 3">
    <name type="scientific">Polynucleobacter arcticus</name>
    <dbReference type="NCBI Taxonomy" id="1743165"/>
    <lineage>
        <taxon>Bacteria</taxon>
        <taxon>Pseudomonadati</taxon>
        <taxon>Pseudomonadota</taxon>
        <taxon>Betaproteobacteria</taxon>
        <taxon>Burkholderiales</taxon>
        <taxon>Burkholderiaceae</taxon>
        <taxon>Polynucleobacter</taxon>
    </lineage>
</organism>
<accession>A0A6M9PNS4</accession>
<proteinExistence type="predicted"/>
<reference evidence="2 3" key="1">
    <citation type="submission" date="2018-04" db="EMBL/GenBank/DDBJ databases">
        <title>Polynucleobacter sp. UK-Long2-W17 genome.</title>
        <authorList>
            <person name="Hahn M.W."/>
        </authorList>
    </citation>
    <scope>NUCLEOTIDE SEQUENCE [LARGE SCALE GENOMIC DNA]</scope>
    <source>
        <strain evidence="2 3">UK-Long2-W17</strain>
    </source>
</reference>
<evidence type="ECO:0000259" key="1">
    <source>
        <dbReference type="Pfam" id="PF10544"/>
    </source>
</evidence>
<name>A0A6M9PNS4_9BURK</name>